<dbReference type="GO" id="GO:0009877">
    <property type="term" value="P:nodulation"/>
    <property type="evidence" value="ECO:0007669"/>
    <property type="project" value="UniProtKB-KW"/>
</dbReference>
<gene>
    <name evidence="6" type="ORF">DEO72_LG10g109</name>
</gene>
<evidence type="ECO:0000313" key="6">
    <source>
        <dbReference type="EMBL" id="QCE08891.1"/>
    </source>
</evidence>
<dbReference type="Pfam" id="PF02451">
    <property type="entry name" value="Nodulin"/>
    <property type="match status" value="4"/>
</dbReference>
<feature type="compositionally biased region" description="Pro residues" evidence="4">
    <location>
        <begin position="211"/>
        <end position="232"/>
    </location>
</feature>
<evidence type="ECO:0000256" key="1">
    <source>
        <dbReference type="ARBA" id="ARBA00010119"/>
    </source>
</evidence>
<evidence type="ECO:0000256" key="2">
    <source>
        <dbReference type="ARBA" id="ARBA00022458"/>
    </source>
</evidence>
<feature type="region of interest" description="Disordered" evidence="4">
    <location>
        <begin position="423"/>
        <end position="462"/>
    </location>
</feature>
<keyword evidence="2" id="KW-0536">Nodulation</keyword>
<feature type="signal peptide" evidence="5">
    <location>
        <begin position="1"/>
        <end position="20"/>
    </location>
</feature>
<evidence type="ECO:0000256" key="3">
    <source>
        <dbReference type="ARBA" id="ARBA00022729"/>
    </source>
</evidence>
<dbReference type="InterPro" id="IPR003387">
    <property type="entry name" value="Nodulin"/>
</dbReference>
<dbReference type="Proteomes" id="UP000501690">
    <property type="component" value="Linkage Group LG10"/>
</dbReference>
<evidence type="ECO:0000256" key="5">
    <source>
        <dbReference type="SAM" id="SignalP"/>
    </source>
</evidence>
<feature type="compositionally biased region" description="Pro residues" evidence="4">
    <location>
        <begin position="423"/>
        <end position="444"/>
    </location>
</feature>
<proteinExistence type="inferred from homology"/>
<dbReference type="EMBL" id="CP039354">
    <property type="protein sequence ID" value="QCE08891.1"/>
    <property type="molecule type" value="Genomic_DNA"/>
</dbReference>
<protein>
    <submittedName>
        <fullName evidence="6">Nodulin</fullName>
    </submittedName>
</protein>
<name>A0A4D6N7T0_VIGUN</name>
<evidence type="ECO:0000313" key="7">
    <source>
        <dbReference type="Proteomes" id="UP000501690"/>
    </source>
</evidence>
<keyword evidence="7" id="KW-1185">Reference proteome</keyword>
<organism evidence="6 7">
    <name type="scientific">Vigna unguiculata</name>
    <name type="common">Cowpea</name>
    <dbReference type="NCBI Taxonomy" id="3917"/>
    <lineage>
        <taxon>Eukaryota</taxon>
        <taxon>Viridiplantae</taxon>
        <taxon>Streptophyta</taxon>
        <taxon>Embryophyta</taxon>
        <taxon>Tracheophyta</taxon>
        <taxon>Spermatophyta</taxon>
        <taxon>Magnoliopsida</taxon>
        <taxon>eudicotyledons</taxon>
        <taxon>Gunneridae</taxon>
        <taxon>Pentapetalae</taxon>
        <taxon>rosids</taxon>
        <taxon>fabids</taxon>
        <taxon>Fabales</taxon>
        <taxon>Fabaceae</taxon>
        <taxon>Papilionoideae</taxon>
        <taxon>50 kb inversion clade</taxon>
        <taxon>NPAAA clade</taxon>
        <taxon>indigoferoid/millettioid clade</taxon>
        <taxon>Phaseoleae</taxon>
        <taxon>Vigna</taxon>
    </lineage>
</organism>
<evidence type="ECO:0000256" key="4">
    <source>
        <dbReference type="SAM" id="MobiDB-lite"/>
    </source>
</evidence>
<feature type="region of interest" description="Disordered" evidence="4">
    <location>
        <begin position="211"/>
        <end position="239"/>
    </location>
</feature>
<sequence length="462" mass="50739">MERMKVILITVLLLISAVIAEDVVDKADNPIDDAATSETHDPVEYVGTNEIANLAKHVSISLAINQIFNGQSQAYESPRLRRFVTHCSSHVVETCSGNYPMHLGGEINGQLKLSLCLFDSMEACLVDHKVSLYQATSSYKPKESIQYLPVFIQTIKFQTVLRTCSHVSAQSCLTGSNVDASVLSNCLLPSLNWCVYPTVIRNPFLYQSLPLPPPSPPRPPSGPRPPSSPRPFPTQIAPDQITPYDAATSETHDPVEYVGTNEIANLAKHVSISLAINQIFNGQSQAYESPRLRRFVTHCSSHVVETCSGNYPMHLGGEINGQLKLSLCLFDSMEACLVDHKVSLYQATSSYKPKESIQYLPVFIQTIKFQTVLRTCSHVSAQSCLTGSNVDASVLSNCLLPSLNWCVYPTVIRNPFLYQSLPLPPPSPPRPPSGPRPPSSPRPFPTQIAPDQITPYEPGLGR</sequence>
<reference evidence="6 7" key="1">
    <citation type="submission" date="2019-04" db="EMBL/GenBank/DDBJ databases">
        <title>An improved genome assembly and genetic linkage map for asparagus bean, Vigna unguiculata ssp. sesquipedialis.</title>
        <authorList>
            <person name="Xia Q."/>
            <person name="Zhang R."/>
            <person name="Dong Y."/>
        </authorList>
    </citation>
    <scope>NUCLEOTIDE SEQUENCE [LARGE SCALE GENOMIC DNA]</scope>
    <source>
        <tissue evidence="6">Leaf</tissue>
    </source>
</reference>
<accession>A0A4D6N7T0</accession>
<dbReference type="AlphaFoldDB" id="A0A4D6N7T0"/>
<feature type="chain" id="PRO_5020036199" evidence="5">
    <location>
        <begin position="21"/>
        <end position="462"/>
    </location>
</feature>
<keyword evidence="3 5" id="KW-0732">Signal</keyword>
<comment type="similarity">
    <text evidence="1">Belongs to the nodulin 20 family.</text>
</comment>